<accession>A0A0R1P3Y5</accession>
<reference evidence="1 2" key="1">
    <citation type="journal article" date="2015" name="Genome Announc.">
        <title>Expanding the biotechnology potential of lactobacilli through comparative genomics of 213 strains and associated genera.</title>
        <authorList>
            <person name="Sun Z."/>
            <person name="Harris H.M."/>
            <person name="McCann A."/>
            <person name="Guo C."/>
            <person name="Argimon S."/>
            <person name="Zhang W."/>
            <person name="Yang X."/>
            <person name="Jeffery I.B."/>
            <person name="Cooney J.C."/>
            <person name="Kagawa T.F."/>
            <person name="Liu W."/>
            <person name="Song Y."/>
            <person name="Salvetti E."/>
            <person name="Wrobel A."/>
            <person name="Rasinkangas P."/>
            <person name="Parkhill J."/>
            <person name="Rea M.C."/>
            <person name="O'Sullivan O."/>
            <person name="Ritari J."/>
            <person name="Douillard F.P."/>
            <person name="Paul Ross R."/>
            <person name="Yang R."/>
            <person name="Briner A.E."/>
            <person name="Felis G.E."/>
            <person name="de Vos W.M."/>
            <person name="Barrangou R."/>
            <person name="Klaenhammer T.R."/>
            <person name="Caufield P.W."/>
            <person name="Cui Y."/>
            <person name="Zhang H."/>
            <person name="O'Toole P.W."/>
        </authorList>
    </citation>
    <scope>NUCLEOTIDE SEQUENCE [LARGE SCALE GENOMIC DNA]</scope>
    <source>
        <strain evidence="1 2">DSM 13145</strain>
    </source>
</reference>
<dbReference type="EMBL" id="AZER01000016">
    <property type="protein sequence ID" value="KRL27294.1"/>
    <property type="molecule type" value="Genomic_DNA"/>
</dbReference>
<comment type="caution">
    <text evidence="1">The sequence shown here is derived from an EMBL/GenBank/DDBJ whole genome shotgun (WGS) entry which is preliminary data.</text>
</comment>
<gene>
    <name evidence="1" type="ORF">FD27_GL001048</name>
</gene>
<dbReference type="Proteomes" id="UP000051445">
    <property type="component" value="Unassembled WGS sequence"/>
</dbReference>
<sequence length="108" mass="12533">MQIEQTIFRDAPQKISGRLRKLFEQAPHAPLEPVLLHQQPVKQRQLFIRRAIEDGRLVFAQLLPVNGDGHRVNVHATVKKLTNDRFLFQAHNLSYVVHFTQINYIASL</sequence>
<name>A0A0R1P3Y5_9LACO</name>
<evidence type="ECO:0000313" key="1">
    <source>
        <dbReference type="EMBL" id="KRL27294.1"/>
    </source>
</evidence>
<dbReference type="PATRIC" id="fig|1423746.3.peg.1062"/>
<organism evidence="1 2">
    <name type="scientific">Limosilactobacillus frumenti DSM 13145</name>
    <dbReference type="NCBI Taxonomy" id="1423746"/>
    <lineage>
        <taxon>Bacteria</taxon>
        <taxon>Bacillati</taxon>
        <taxon>Bacillota</taxon>
        <taxon>Bacilli</taxon>
        <taxon>Lactobacillales</taxon>
        <taxon>Lactobacillaceae</taxon>
        <taxon>Limosilactobacillus</taxon>
    </lineage>
</organism>
<dbReference type="OrthoDB" id="2298657at2"/>
<protein>
    <submittedName>
        <fullName evidence="1">Uncharacterized protein</fullName>
    </submittedName>
</protein>
<dbReference type="STRING" id="1423746.FD27_GL001048"/>
<keyword evidence="2" id="KW-1185">Reference proteome</keyword>
<dbReference type="AlphaFoldDB" id="A0A0R1P3Y5"/>
<proteinExistence type="predicted"/>
<evidence type="ECO:0000313" key="2">
    <source>
        <dbReference type="Proteomes" id="UP000051445"/>
    </source>
</evidence>